<evidence type="ECO:0000256" key="18">
    <source>
        <dbReference type="ARBA" id="ARBA00068065"/>
    </source>
</evidence>
<organism evidence="27 28">
    <name type="scientific">Echeneis naucrates</name>
    <name type="common">Live sharksucker</name>
    <dbReference type="NCBI Taxonomy" id="173247"/>
    <lineage>
        <taxon>Eukaryota</taxon>
        <taxon>Metazoa</taxon>
        <taxon>Chordata</taxon>
        <taxon>Craniata</taxon>
        <taxon>Vertebrata</taxon>
        <taxon>Euteleostomi</taxon>
        <taxon>Actinopterygii</taxon>
        <taxon>Neopterygii</taxon>
        <taxon>Teleostei</taxon>
        <taxon>Neoteleostei</taxon>
        <taxon>Acanthomorphata</taxon>
        <taxon>Carangaria</taxon>
        <taxon>Carangiformes</taxon>
        <taxon>Echeneidae</taxon>
        <taxon>Echeneis</taxon>
    </lineage>
</organism>
<dbReference type="SMART" id="SM00408">
    <property type="entry name" value="IGc2"/>
    <property type="match status" value="1"/>
</dbReference>
<dbReference type="PANTHER" id="PTHR45842">
    <property type="entry name" value="SYNAPTIC ADHESION-LIKE MOLECULE SALM"/>
    <property type="match status" value="1"/>
</dbReference>
<evidence type="ECO:0000256" key="6">
    <source>
        <dbReference type="ARBA" id="ARBA00022729"/>
    </source>
</evidence>
<gene>
    <name evidence="27" type="primary">lrit1a</name>
</gene>
<evidence type="ECO:0000256" key="20">
    <source>
        <dbReference type="ARBA" id="ARBA00079569"/>
    </source>
</evidence>
<dbReference type="Pfam" id="PF00560">
    <property type="entry name" value="LRR_1"/>
    <property type="match status" value="1"/>
</dbReference>
<dbReference type="InterPro" id="IPR000483">
    <property type="entry name" value="Cys-rich_flank_reg_C"/>
</dbReference>
<evidence type="ECO:0000256" key="13">
    <source>
        <dbReference type="ARBA" id="ARBA00023273"/>
    </source>
</evidence>
<reference evidence="27" key="3">
    <citation type="submission" date="2025-09" db="UniProtKB">
        <authorList>
            <consortium name="Ensembl"/>
        </authorList>
    </citation>
    <scope>IDENTIFICATION</scope>
</reference>
<dbReference type="InterPro" id="IPR003591">
    <property type="entry name" value="Leu-rich_rpt_typical-subtyp"/>
</dbReference>
<dbReference type="SMART" id="SM00013">
    <property type="entry name" value="LRRNT"/>
    <property type="match status" value="1"/>
</dbReference>
<dbReference type="GO" id="GO:0030425">
    <property type="term" value="C:dendrite"/>
    <property type="evidence" value="ECO:0007669"/>
    <property type="project" value="UniProtKB-SubCell"/>
</dbReference>
<keyword evidence="11" id="KW-1015">Disulfide bond</keyword>
<dbReference type="PROSITE" id="PS50853">
    <property type="entry name" value="FN3"/>
    <property type="match status" value="1"/>
</dbReference>
<dbReference type="PRINTS" id="PR00019">
    <property type="entry name" value="LEURICHRPT"/>
</dbReference>
<dbReference type="Pfam" id="PF00041">
    <property type="entry name" value="fn3"/>
    <property type="match status" value="1"/>
</dbReference>
<dbReference type="OMA" id="NECTHAF"/>
<feature type="domain" description="Ig-like" evidence="25">
    <location>
        <begin position="252"/>
        <end position="344"/>
    </location>
</feature>
<sequence length="651" mass="70853">MFLVLLLGLCVATGELVSPVNSCPSQCSCFFHNLSDGSKARSVICNDPEISLVPVGFPVDTSKLRIEKTAIQRIPPEAFNYLSSLEFLWMSFNTLSALNPDSFRGLFSLEELRLDGNALTAFPWESIMDMPSLRLLDLHNNQLTSLPVGATTYIKNLTYLDLSSNNLLTLPAEVLSTWLVVKPAQGPESSKMILGLHDNPWVCDCRLYDLVQFQKSPTLSVAFIDTRLRCSAPESVSGVLFSDAELRRCQLPRIHTAVARVRSAVGNNVLLRCGTIGVPIPDLTWRRADGRALNGTVQQETSKEGITWSILSVPGVSYRDSGKYICKATNYAGNAEAVISLIVSNSPKLEGNQTNNDKKAKGKKPNQMGKAAYQEKLVARYVVPTSTPSSLPALDPGLPPRLGPDPGLTSYSLADRATAGPATSSNPDALLDLEKTNLSNLAANTSSLQQDPDRVVRSVKVVGDTDNTISLNWRAPKAKNTTAFSVLYAVFGERDMRKINVGAGQNRVTIDGLVPRTKYIACVCVRGLIPKKEQCVIFSTDEAASATGTQKLINVIVITVACVIAVPLTVIVCCGALKRRIQKYWGKKSKDIQDSYVTFETLSPATKAKGLEGEYLNRLNPEESNRLLSARSSLDSEATAKIEGQPNEYFC</sequence>
<dbReference type="SMART" id="SM00082">
    <property type="entry name" value="LRRCT"/>
    <property type="match status" value="1"/>
</dbReference>
<keyword evidence="15" id="KW-0393">Immunoglobulin domain</keyword>
<dbReference type="InterPro" id="IPR003961">
    <property type="entry name" value="FN3_dom"/>
</dbReference>
<dbReference type="InParanoid" id="A0A665W6R0"/>
<feature type="chain" id="PRO_5025589168" description="Leucine-rich repeat, immunoglobulin-like domain and transmembrane domain-containing protein 1" evidence="24">
    <location>
        <begin position="23"/>
        <end position="651"/>
    </location>
</feature>
<evidence type="ECO:0000256" key="16">
    <source>
        <dbReference type="ARBA" id="ARBA00046288"/>
    </source>
</evidence>
<evidence type="ECO:0000256" key="19">
    <source>
        <dbReference type="ARBA" id="ARBA00075045"/>
    </source>
</evidence>
<dbReference type="InterPro" id="IPR003598">
    <property type="entry name" value="Ig_sub2"/>
</dbReference>
<dbReference type="FunCoup" id="A0A665W6R0">
    <property type="interactions" value="865"/>
</dbReference>
<evidence type="ECO:0000313" key="28">
    <source>
        <dbReference type="Proteomes" id="UP000472264"/>
    </source>
</evidence>
<evidence type="ECO:0000256" key="10">
    <source>
        <dbReference type="ARBA" id="ARBA00023136"/>
    </source>
</evidence>
<dbReference type="AlphaFoldDB" id="A0A665W6R0"/>
<dbReference type="OrthoDB" id="9229163at2759"/>
<dbReference type="Ensembl" id="ENSENLT00000040568.1">
    <property type="protein sequence ID" value="ENSENLP00000039541.1"/>
    <property type="gene ID" value="ENSENLG00000017046.1"/>
</dbReference>
<evidence type="ECO:0000256" key="21">
    <source>
        <dbReference type="ARBA" id="ARBA00080094"/>
    </source>
</evidence>
<feature type="signal peptide" evidence="24">
    <location>
        <begin position="1"/>
        <end position="22"/>
    </location>
</feature>
<dbReference type="Pfam" id="PF13855">
    <property type="entry name" value="LRR_8"/>
    <property type="match status" value="1"/>
</dbReference>
<dbReference type="PROSITE" id="PS50835">
    <property type="entry name" value="IG_LIKE"/>
    <property type="match status" value="1"/>
</dbReference>
<dbReference type="InterPro" id="IPR013098">
    <property type="entry name" value="Ig_I-set"/>
</dbReference>
<dbReference type="InterPro" id="IPR032675">
    <property type="entry name" value="LRR_dom_sf"/>
</dbReference>
<evidence type="ECO:0000256" key="5">
    <source>
        <dbReference type="ARBA" id="ARBA00022692"/>
    </source>
</evidence>
<evidence type="ECO:0000256" key="14">
    <source>
        <dbReference type="ARBA" id="ARBA00023305"/>
    </source>
</evidence>
<dbReference type="InterPro" id="IPR003599">
    <property type="entry name" value="Ig_sub"/>
</dbReference>
<dbReference type="InterPro" id="IPR000372">
    <property type="entry name" value="LRRNT"/>
</dbReference>
<keyword evidence="3" id="KW-0716">Sensory transduction</keyword>
<dbReference type="SUPFAM" id="SSF52058">
    <property type="entry name" value="L domain-like"/>
    <property type="match status" value="1"/>
</dbReference>
<dbReference type="InterPro" id="IPR050467">
    <property type="entry name" value="LRFN"/>
</dbReference>
<evidence type="ECO:0000256" key="8">
    <source>
        <dbReference type="ARBA" id="ARBA00022824"/>
    </source>
</evidence>
<dbReference type="FunFam" id="3.80.10.10:FF:000058">
    <property type="entry name" value="immunoglobulin superfamily containing leucine-rich repeat protein 2"/>
    <property type="match status" value="1"/>
</dbReference>
<dbReference type="InterPro" id="IPR007110">
    <property type="entry name" value="Ig-like_dom"/>
</dbReference>
<evidence type="ECO:0000313" key="27">
    <source>
        <dbReference type="Ensembl" id="ENSENLP00000039541.1"/>
    </source>
</evidence>
<name>A0A665W6R0_ECHNA</name>
<dbReference type="InterPro" id="IPR036179">
    <property type="entry name" value="Ig-like_dom_sf"/>
</dbReference>
<dbReference type="PANTHER" id="PTHR45842:SF9">
    <property type="entry name" value="LEUCINE-RICH REPEAT, IMMUNOGLOBULIN-LIKE DOMAIN AND TRANSMEMBRANE DOMAIN-CONTAINING PROTEIN 1"/>
    <property type="match status" value="1"/>
</dbReference>
<evidence type="ECO:0000256" key="1">
    <source>
        <dbReference type="ARBA" id="ARBA00004279"/>
    </source>
</evidence>
<dbReference type="PROSITE" id="PS51450">
    <property type="entry name" value="LRR"/>
    <property type="match status" value="2"/>
</dbReference>
<reference evidence="27" key="2">
    <citation type="submission" date="2025-08" db="UniProtKB">
        <authorList>
            <consortium name="Ensembl"/>
        </authorList>
    </citation>
    <scope>IDENTIFICATION</scope>
</reference>
<evidence type="ECO:0000256" key="2">
    <source>
        <dbReference type="ARBA" id="ARBA00004389"/>
    </source>
</evidence>
<keyword evidence="14" id="KW-0844">Vision</keyword>
<accession>A0A665W6R0</accession>
<keyword evidence="7" id="KW-0677">Repeat</keyword>
<keyword evidence="9 23" id="KW-1133">Transmembrane helix</keyword>
<dbReference type="SMART" id="SM00369">
    <property type="entry name" value="LRR_TYP"/>
    <property type="match status" value="4"/>
</dbReference>
<keyword evidence="28" id="KW-1185">Reference proteome</keyword>
<dbReference type="InterPro" id="IPR001611">
    <property type="entry name" value="Leu-rich_rpt"/>
</dbReference>
<evidence type="ECO:0000256" key="3">
    <source>
        <dbReference type="ARBA" id="ARBA00022606"/>
    </source>
</evidence>
<dbReference type="Pfam" id="PF07679">
    <property type="entry name" value="I-set"/>
    <property type="match status" value="1"/>
</dbReference>
<evidence type="ECO:0000256" key="7">
    <source>
        <dbReference type="ARBA" id="ARBA00022737"/>
    </source>
</evidence>
<dbReference type="GO" id="GO:0007601">
    <property type="term" value="P:visual perception"/>
    <property type="evidence" value="ECO:0007669"/>
    <property type="project" value="UniProtKB-KW"/>
</dbReference>
<comment type="function">
    <text evidence="17">Photoreceptor synaptic protein essential for normal vision. Involved in synapse formation in cone photoreceptor cells.</text>
</comment>
<keyword evidence="10 23" id="KW-0472">Membrane</keyword>
<dbReference type="Gene3D" id="3.80.10.10">
    <property type="entry name" value="Ribonuclease Inhibitor"/>
    <property type="match status" value="1"/>
</dbReference>
<evidence type="ECO:0000256" key="11">
    <source>
        <dbReference type="ARBA" id="ARBA00023157"/>
    </source>
</evidence>
<keyword evidence="8" id="KW-0256">Endoplasmic reticulum</keyword>
<keyword evidence="6 24" id="KW-0732">Signal</keyword>
<feature type="region of interest" description="Disordered" evidence="22">
    <location>
        <begin position="387"/>
        <end position="429"/>
    </location>
</feature>
<dbReference type="CDD" id="cd00063">
    <property type="entry name" value="FN3"/>
    <property type="match status" value="1"/>
</dbReference>
<evidence type="ECO:0000256" key="17">
    <source>
        <dbReference type="ARBA" id="ARBA00058974"/>
    </source>
</evidence>
<evidence type="ECO:0000256" key="9">
    <source>
        <dbReference type="ARBA" id="ARBA00022989"/>
    </source>
</evidence>
<proteinExistence type="predicted"/>
<feature type="domain" description="Fibronectin type-III" evidence="26">
    <location>
        <begin position="455"/>
        <end position="543"/>
    </location>
</feature>
<evidence type="ECO:0000259" key="26">
    <source>
        <dbReference type="PROSITE" id="PS50853"/>
    </source>
</evidence>
<keyword evidence="5 23" id="KW-0812">Transmembrane</keyword>
<reference evidence="27" key="1">
    <citation type="submission" date="2021-04" db="EMBL/GenBank/DDBJ databases">
        <authorList>
            <consortium name="Wellcome Sanger Institute Data Sharing"/>
        </authorList>
    </citation>
    <scope>NUCLEOTIDE SEQUENCE [LARGE SCALE GENOMIC DNA]</scope>
</reference>
<dbReference type="InterPro" id="IPR036116">
    <property type="entry name" value="FN3_sf"/>
</dbReference>
<dbReference type="GO" id="GO:0005789">
    <property type="term" value="C:endoplasmic reticulum membrane"/>
    <property type="evidence" value="ECO:0007669"/>
    <property type="project" value="UniProtKB-SubCell"/>
</dbReference>
<evidence type="ECO:0000256" key="15">
    <source>
        <dbReference type="ARBA" id="ARBA00023319"/>
    </source>
</evidence>
<keyword evidence="4" id="KW-0433">Leucine-rich repeat</keyword>
<feature type="transmembrane region" description="Helical" evidence="23">
    <location>
        <begin position="552"/>
        <end position="577"/>
    </location>
</feature>
<protein>
    <recommendedName>
        <fullName evidence="18">Leucine-rich repeat, immunoglobulin-like domain and transmembrane domain-containing protein 1</fullName>
    </recommendedName>
    <alternativeName>
        <fullName evidence="19">Leucine-rich repeat-containing protein 21</fullName>
    </alternativeName>
    <alternativeName>
        <fullName evidence="21">Photoreceptor-associated LRR superfamily protein</fullName>
    </alternativeName>
    <alternativeName>
        <fullName evidence="20">Retina-specific protein PAL</fullName>
    </alternativeName>
</protein>
<evidence type="ECO:0000259" key="25">
    <source>
        <dbReference type="PROSITE" id="PS50835"/>
    </source>
</evidence>
<evidence type="ECO:0000256" key="22">
    <source>
        <dbReference type="SAM" id="MobiDB-lite"/>
    </source>
</evidence>
<dbReference type="InterPro" id="IPR013783">
    <property type="entry name" value="Ig-like_fold"/>
</dbReference>
<evidence type="ECO:0000256" key="23">
    <source>
        <dbReference type="SAM" id="Phobius"/>
    </source>
</evidence>
<comment type="subcellular location">
    <subcellularLocation>
        <location evidence="1">Cell projection</location>
        <location evidence="1">Dendrite</location>
    </subcellularLocation>
    <subcellularLocation>
        <location evidence="16">Endomembrane system</location>
        <topology evidence="16">Single-pass type I membrane protein</topology>
    </subcellularLocation>
    <subcellularLocation>
        <location evidence="2">Endoplasmic reticulum membrane</location>
        <topology evidence="2">Single-pass membrane protein</topology>
    </subcellularLocation>
</comment>
<keyword evidence="12" id="KW-0325">Glycoprotein</keyword>
<keyword evidence="13" id="KW-0966">Cell projection</keyword>
<dbReference type="SUPFAM" id="SSF48726">
    <property type="entry name" value="Immunoglobulin"/>
    <property type="match status" value="1"/>
</dbReference>
<dbReference type="FunFam" id="2.60.40.10:FF:000928">
    <property type="entry name" value="Leucine rich repeat, Ig-like and transmembrane domains 1"/>
    <property type="match status" value="1"/>
</dbReference>
<dbReference type="Gene3D" id="2.60.40.10">
    <property type="entry name" value="Immunoglobulins"/>
    <property type="match status" value="2"/>
</dbReference>
<evidence type="ECO:0000256" key="24">
    <source>
        <dbReference type="SAM" id="SignalP"/>
    </source>
</evidence>
<evidence type="ECO:0000256" key="12">
    <source>
        <dbReference type="ARBA" id="ARBA00023180"/>
    </source>
</evidence>
<dbReference type="SUPFAM" id="SSF49265">
    <property type="entry name" value="Fibronectin type III"/>
    <property type="match status" value="1"/>
</dbReference>
<feature type="region of interest" description="Disordered" evidence="22">
    <location>
        <begin position="347"/>
        <end position="369"/>
    </location>
</feature>
<evidence type="ECO:0000256" key="4">
    <source>
        <dbReference type="ARBA" id="ARBA00022614"/>
    </source>
</evidence>
<dbReference type="FunFam" id="2.60.40.10:FF:000744">
    <property type="entry name" value="Leucine rich repeat, Ig-like and transmembrane domains 1"/>
    <property type="match status" value="1"/>
</dbReference>
<dbReference type="Proteomes" id="UP000472264">
    <property type="component" value="Chromosome 15"/>
</dbReference>
<dbReference type="SMART" id="SM00409">
    <property type="entry name" value="IG"/>
    <property type="match status" value="1"/>
</dbReference>